<feature type="domain" description="VanZ-like" evidence="2">
    <location>
        <begin position="48"/>
        <end position="188"/>
    </location>
</feature>
<dbReference type="InterPro" id="IPR006976">
    <property type="entry name" value="VanZ-like"/>
</dbReference>
<evidence type="ECO:0000313" key="3">
    <source>
        <dbReference type="EMBL" id="MET3617121.1"/>
    </source>
</evidence>
<keyword evidence="1" id="KW-0812">Transmembrane</keyword>
<evidence type="ECO:0000259" key="2">
    <source>
        <dbReference type="Pfam" id="PF04892"/>
    </source>
</evidence>
<dbReference type="InterPro" id="IPR053150">
    <property type="entry name" value="Teicoplanin_resist-assoc"/>
</dbReference>
<dbReference type="Proteomes" id="UP001549162">
    <property type="component" value="Unassembled WGS sequence"/>
</dbReference>
<keyword evidence="1" id="KW-0472">Membrane</keyword>
<keyword evidence="1" id="KW-1133">Transmembrane helix</keyword>
<feature type="transmembrane region" description="Helical" evidence="1">
    <location>
        <begin position="145"/>
        <end position="164"/>
    </location>
</feature>
<evidence type="ECO:0000313" key="4">
    <source>
        <dbReference type="Proteomes" id="UP001549162"/>
    </source>
</evidence>
<dbReference type="EMBL" id="JBEPMA010000003">
    <property type="protein sequence ID" value="MET3617121.1"/>
    <property type="molecule type" value="Genomic_DNA"/>
</dbReference>
<keyword evidence="4" id="KW-1185">Reference proteome</keyword>
<dbReference type="Pfam" id="PF04892">
    <property type="entry name" value="VanZ"/>
    <property type="match status" value="1"/>
</dbReference>
<feature type="transmembrane region" description="Helical" evidence="1">
    <location>
        <begin position="115"/>
        <end position="133"/>
    </location>
</feature>
<protein>
    <submittedName>
        <fullName evidence="3">Glycopeptide antibiotics resistance protein</fullName>
    </submittedName>
</protein>
<name>A0ABV2J8N0_9FIRM</name>
<accession>A0ABV2J8N0</accession>
<feature type="transmembrane region" description="Helical" evidence="1">
    <location>
        <begin position="170"/>
        <end position="187"/>
    </location>
</feature>
<feature type="transmembrane region" description="Helical" evidence="1">
    <location>
        <begin position="6"/>
        <end position="22"/>
    </location>
</feature>
<dbReference type="PANTHER" id="PTHR36834">
    <property type="entry name" value="MEMBRANE PROTEIN-RELATED"/>
    <property type="match status" value="1"/>
</dbReference>
<gene>
    <name evidence="3" type="ORF">ABID14_000749</name>
</gene>
<evidence type="ECO:0000256" key="1">
    <source>
        <dbReference type="SAM" id="Phobius"/>
    </source>
</evidence>
<proteinExistence type="predicted"/>
<dbReference type="PANTHER" id="PTHR36834:SF1">
    <property type="entry name" value="INTEGRAL MEMBRANE PROTEIN"/>
    <property type="match status" value="1"/>
</dbReference>
<feature type="transmembrane region" description="Helical" evidence="1">
    <location>
        <begin position="43"/>
        <end position="61"/>
    </location>
</feature>
<dbReference type="RefSeq" id="WP_354367265.1">
    <property type="nucleotide sequence ID" value="NZ_JBEPMA010000003.1"/>
</dbReference>
<organism evidence="3 4">
    <name type="scientific">Peptoniphilus olsenii</name>
    <dbReference type="NCBI Taxonomy" id="411570"/>
    <lineage>
        <taxon>Bacteria</taxon>
        <taxon>Bacillati</taxon>
        <taxon>Bacillota</taxon>
        <taxon>Tissierellia</taxon>
        <taxon>Tissierellales</taxon>
        <taxon>Peptoniphilaceae</taxon>
        <taxon>Peptoniphilus</taxon>
    </lineage>
</organism>
<comment type="caution">
    <text evidence="3">The sequence shown here is derived from an EMBL/GenBank/DDBJ whole genome shotgun (WGS) entry which is preliminary data.</text>
</comment>
<reference evidence="3 4" key="1">
    <citation type="submission" date="2024-06" db="EMBL/GenBank/DDBJ databases">
        <title>Genomic Encyclopedia of Type Strains, Phase IV (KMG-IV): sequencing the most valuable type-strain genomes for metagenomic binning, comparative biology and taxonomic classification.</title>
        <authorList>
            <person name="Goeker M."/>
        </authorList>
    </citation>
    <scope>NUCLEOTIDE SEQUENCE [LARGE SCALE GENOMIC DNA]</scope>
    <source>
        <strain evidence="3 4">DSM 21460</strain>
    </source>
</reference>
<sequence>MKLFLYFFVKSIFAFIITFSIFSIARREYVNRNKVKTNLRREFLIRIFVGYLAILAILLFTPNAQISAKGINLTSANFDFVGNFKDRIYDGSWGMNFVPFRTIKSYLKYSGFRHAMINIVGNIIIFIPFGRILPEIYRRSQNLLNIFFILLLTSCVIEFIQFFIGRSVDIDDIMLNVVGGIIGFVLWQKFAPKRQRRVKFNRNLNK</sequence>